<proteinExistence type="predicted"/>
<evidence type="ECO:0000313" key="1">
    <source>
        <dbReference type="EMBL" id="JAP07631.1"/>
    </source>
</evidence>
<dbReference type="AlphaFoldDB" id="A0A0V0GHG2"/>
<sequence>QCIRRIANKFPKENLLVAIESVNDQAQQLVDLSLESEGLCLSHLNIRHSSKSLKNVNLYPTGSNEE</sequence>
<accession>A0A0V0GHG2</accession>
<name>A0A0V0GHG2_SOLCH</name>
<organism evidence="1">
    <name type="scientific">Solanum chacoense</name>
    <name type="common">Chaco potato</name>
    <dbReference type="NCBI Taxonomy" id="4108"/>
    <lineage>
        <taxon>Eukaryota</taxon>
        <taxon>Viridiplantae</taxon>
        <taxon>Streptophyta</taxon>
        <taxon>Embryophyta</taxon>
        <taxon>Tracheophyta</taxon>
        <taxon>Spermatophyta</taxon>
        <taxon>Magnoliopsida</taxon>
        <taxon>eudicotyledons</taxon>
        <taxon>Gunneridae</taxon>
        <taxon>Pentapetalae</taxon>
        <taxon>asterids</taxon>
        <taxon>lamiids</taxon>
        <taxon>Solanales</taxon>
        <taxon>Solanaceae</taxon>
        <taxon>Solanoideae</taxon>
        <taxon>Solaneae</taxon>
        <taxon>Solanum</taxon>
    </lineage>
</organism>
<feature type="non-terminal residue" evidence="1">
    <location>
        <position position="1"/>
    </location>
</feature>
<protein>
    <submittedName>
        <fullName evidence="1">Putative ovule protein</fullName>
    </submittedName>
</protein>
<reference evidence="1" key="1">
    <citation type="submission" date="2015-12" db="EMBL/GenBank/DDBJ databases">
        <title>Gene expression during late stages of embryo sac development: a critical building block for successful pollen-pistil interactions.</title>
        <authorList>
            <person name="Liu Y."/>
            <person name="Joly V."/>
            <person name="Sabar M."/>
            <person name="Matton D.P."/>
        </authorList>
    </citation>
    <scope>NUCLEOTIDE SEQUENCE</scope>
</reference>
<dbReference type="EMBL" id="GEDG01038359">
    <property type="protein sequence ID" value="JAP07631.1"/>
    <property type="molecule type" value="Transcribed_RNA"/>
</dbReference>